<feature type="compositionally biased region" description="Low complexity" evidence="1">
    <location>
        <begin position="126"/>
        <end position="143"/>
    </location>
</feature>
<evidence type="ECO:0000256" key="1">
    <source>
        <dbReference type="SAM" id="MobiDB-lite"/>
    </source>
</evidence>
<protein>
    <recommendedName>
        <fullName evidence="4">XRE family transcriptional regulator</fullName>
    </recommendedName>
</protein>
<organism evidence="2 3">
    <name type="scientific">Streptomyces luteosporeus</name>
    <dbReference type="NCBI Taxonomy" id="173856"/>
    <lineage>
        <taxon>Bacteria</taxon>
        <taxon>Bacillati</taxon>
        <taxon>Actinomycetota</taxon>
        <taxon>Actinomycetes</taxon>
        <taxon>Kitasatosporales</taxon>
        <taxon>Streptomycetaceae</taxon>
        <taxon>Streptomyces</taxon>
    </lineage>
</organism>
<evidence type="ECO:0000313" key="2">
    <source>
        <dbReference type="EMBL" id="GAA2718403.1"/>
    </source>
</evidence>
<comment type="caution">
    <text evidence="2">The sequence shown here is derived from an EMBL/GenBank/DDBJ whole genome shotgun (WGS) entry which is preliminary data.</text>
</comment>
<dbReference type="RefSeq" id="WP_344436146.1">
    <property type="nucleotide sequence ID" value="NZ_BAAASL010000011.1"/>
</dbReference>
<sequence>MRTADHPKGPIQIVASALSELRALAGEPSLDQLVRLTRQQGQRWAMPRSTINDKLKGTTAPKAEQVLALVRAFRDYAAAAGNPLPSEFCEEDRWRSEWLAMKQALADPQSHDYRGTVAQEILAARQGPAEGAAASAATPAEPSETTRLEDLLRTVGPEALGRELPPRKAATVARMLRTAGQTVELDQLLTAASSRSAQDIVTLSERAEPDISRRLLRLVLKDTSVARMAALVKEAEHHHPDEAVGLIHLGVQHRPVPDVVSLIETLHSDGGSPFIGEILSAVLRARSAPRVSEFLSRLRAAGLRDDAHVLLYFISLSHDEGWLLEVIAGLKERRCYADARKLRAVIKPRWWRRPPSPV</sequence>
<proteinExistence type="predicted"/>
<gene>
    <name evidence="2" type="ORF">GCM10010315_33790</name>
</gene>
<dbReference type="EMBL" id="BAAASL010000011">
    <property type="protein sequence ID" value="GAA2718403.1"/>
    <property type="molecule type" value="Genomic_DNA"/>
</dbReference>
<keyword evidence="3" id="KW-1185">Reference proteome</keyword>
<feature type="region of interest" description="Disordered" evidence="1">
    <location>
        <begin position="126"/>
        <end position="145"/>
    </location>
</feature>
<evidence type="ECO:0000313" key="3">
    <source>
        <dbReference type="Proteomes" id="UP001500886"/>
    </source>
</evidence>
<evidence type="ECO:0008006" key="4">
    <source>
        <dbReference type="Google" id="ProtNLM"/>
    </source>
</evidence>
<reference evidence="3" key="1">
    <citation type="journal article" date="2019" name="Int. J. Syst. Evol. Microbiol.">
        <title>The Global Catalogue of Microorganisms (GCM) 10K type strain sequencing project: providing services to taxonomists for standard genome sequencing and annotation.</title>
        <authorList>
            <consortium name="The Broad Institute Genomics Platform"/>
            <consortium name="The Broad Institute Genome Sequencing Center for Infectious Disease"/>
            <person name="Wu L."/>
            <person name="Ma J."/>
        </authorList>
    </citation>
    <scope>NUCLEOTIDE SEQUENCE [LARGE SCALE GENOMIC DNA]</scope>
    <source>
        <strain evidence="3">JCM 4542</strain>
    </source>
</reference>
<accession>A0ABP6G873</accession>
<dbReference type="Proteomes" id="UP001500886">
    <property type="component" value="Unassembled WGS sequence"/>
</dbReference>
<name>A0ABP6G873_9ACTN</name>